<dbReference type="PANTHER" id="PTHR13003">
    <property type="entry name" value="NUP107-RELATED"/>
    <property type="match status" value="1"/>
</dbReference>
<keyword evidence="2" id="KW-0509">mRNA transport</keyword>
<dbReference type="Proteomes" id="UP000030653">
    <property type="component" value="Unassembled WGS sequence"/>
</dbReference>
<dbReference type="EMBL" id="JH795857">
    <property type="protein sequence ID" value="EJU04993.1"/>
    <property type="molecule type" value="Genomic_DNA"/>
</dbReference>
<evidence type="ECO:0000256" key="2">
    <source>
        <dbReference type="ARBA" id="ARBA00022816"/>
    </source>
</evidence>
<dbReference type="GeneID" id="63692607"/>
<dbReference type="InterPro" id="IPR007252">
    <property type="entry name" value="Nup84/Nup107"/>
</dbReference>
<comment type="function">
    <text evidence="7">Functions as a component of the nuclear pore complex (NPC).</text>
</comment>
<dbReference type="GO" id="GO:0031080">
    <property type="term" value="C:nuclear pore outer ring"/>
    <property type="evidence" value="ECO:0007669"/>
    <property type="project" value="TreeGrafter"/>
</dbReference>
<comment type="subunit">
    <text evidence="7">Part of the nuclear pore complex (NPC).</text>
</comment>
<dbReference type="RefSeq" id="XP_040631887.1">
    <property type="nucleotide sequence ID" value="XM_040777545.1"/>
</dbReference>
<evidence type="ECO:0000256" key="4">
    <source>
        <dbReference type="ARBA" id="ARBA00023010"/>
    </source>
</evidence>
<evidence type="ECO:0000313" key="8">
    <source>
        <dbReference type="EMBL" id="EJU04993.1"/>
    </source>
</evidence>
<sequence length="762" mass="86377">MSIVEMEIVRSFRPEGGADAPDHELLLSEDGGFAGRFEQLCGQLALEEREMADEERIAWKLESDTWLLVEALYSYRLRINPDEIQTVDRLLQINPYTTPAELASALLTYPNLRELDLVRNWLGAIAPDPEELPYRKGYWPNTTMRENQRSRVGAAQGPGLDPDATLRGLVMEGDDAAFDRNLMRHVFQCIRSGNAERALETCKEAAQPWRSASLMGGAAYTSFSLSNDKGSGRDVPTGGNRFRMLWKKTCLKIARTPTLDPYERAVYGSMVGDVKSIREVCRSWDDHLWARIHSRLEQAVDAELLDSNSWWMKKGGVGNDLPLEGLETVTDNLSLIFDEVDQEETVDSDEALHPFRITQKHIMLNSVENLLRDFDEKLAMNSLPASKPLRHHLICFFAHLALFLRWSDAIGPDMRPTEANILQEYCNTLEEMNQPDLVALYAGVIGEVNDPNVTDGETSYAQFLKRMNNAPTERRAEALRRTTQNGLSYTIVAVRTVDSIFAELIHSSPTNFDDPEPGFTAFDHSLSQAEGALINAMDWLLFDKSTYGPALTHANALLRWFLLNGRLHAARQLVKRLPVEIQRPQREGAPIDYESAEQYHLRCFMGCLEALESCKEFENKANLAKSRLARADHQRACTAAVSNARDLTLDILTMRWLEVLREDPGLPERPRQVKRLRQLYIPELVMRLHRVLYNAKDEAADALKWTFDLANIVADGRYALAETFLTNEHESNKLIVYLEGMRDVGMTVLQHGATDPFSVMRH</sequence>
<keyword evidence="3" id="KW-0653">Protein transport</keyword>
<keyword evidence="1 7" id="KW-0813">Transport</keyword>
<organism evidence="8 9">
    <name type="scientific">Dacryopinax primogenitus (strain DJM 731)</name>
    <name type="common">Brown rot fungus</name>
    <dbReference type="NCBI Taxonomy" id="1858805"/>
    <lineage>
        <taxon>Eukaryota</taxon>
        <taxon>Fungi</taxon>
        <taxon>Dikarya</taxon>
        <taxon>Basidiomycota</taxon>
        <taxon>Agaricomycotina</taxon>
        <taxon>Dacrymycetes</taxon>
        <taxon>Dacrymycetales</taxon>
        <taxon>Dacrymycetaceae</taxon>
        <taxon>Dacryopinax</taxon>
    </lineage>
</organism>
<comment type="similarity">
    <text evidence="7">Belongs to the nucleoporin Nup84/Nup107 family.</text>
</comment>
<evidence type="ECO:0000256" key="3">
    <source>
        <dbReference type="ARBA" id="ARBA00022927"/>
    </source>
</evidence>
<comment type="subcellular location">
    <subcellularLocation>
        <location evidence="7">Nucleus</location>
        <location evidence="7">Nuclear pore complex</location>
    </subcellularLocation>
    <subcellularLocation>
        <location evidence="7">Nucleus membrane</location>
    </subcellularLocation>
</comment>
<dbReference type="Gene3D" id="1.10.3450.20">
    <property type="match status" value="1"/>
</dbReference>
<gene>
    <name evidence="8" type="ORF">DACRYDRAFT_98729</name>
</gene>
<evidence type="ECO:0000256" key="5">
    <source>
        <dbReference type="ARBA" id="ARBA00023132"/>
    </source>
</evidence>
<dbReference type="Pfam" id="PF04121">
    <property type="entry name" value="Nup84_Nup100"/>
    <property type="match status" value="1"/>
</dbReference>
<dbReference type="STRING" id="1858805.M5GG74"/>
<keyword evidence="4 7" id="KW-0811">Translocation</keyword>
<dbReference type="GO" id="GO:0006406">
    <property type="term" value="P:mRNA export from nucleus"/>
    <property type="evidence" value="ECO:0007669"/>
    <property type="project" value="TreeGrafter"/>
</dbReference>
<name>M5GG74_DACPD</name>
<dbReference type="AlphaFoldDB" id="M5GG74"/>
<keyword evidence="7" id="KW-0472">Membrane</keyword>
<reference evidence="8 9" key="1">
    <citation type="journal article" date="2012" name="Science">
        <title>The Paleozoic origin of enzymatic lignin decomposition reconstructed from 31 fungal genomes.</title>
        <authorList>
            <person name="Floudas D."/>
            <person name="Binder M."/>
            <person name="Riley R."/>
            <person name="Barry K."/>
            <person name="Blanchette R.A."/>
            <person name="Henrissat B."/>
            <person name="Martinez A.T."/>
            <person name="Otillar R."/>
            <person name="Spatafora J.W."/>
            <person name="Yadav J.S."/>
            <person name="Aerts A."/>
            <person name="Benoit I."/>
            <person name="Boyd A."/>
            <person name="Carlson A."/>
            <person name="Copeland A."/>
            <person name="Coutinho P.M."/>
            <person name="de Vries R.P."/>
            <person name="Ferreira P."/>
            <person name="Findley K."/>
            <person name="Foster B."/>
            <person name="Gaskell J."/>
            <person name="Glotzer D."/>
            <person name="Gorecki P."/>
            <person name="Heitman J."/>
            <person name="Hesse C."/>
            <person name="Hori C."/>
            <person name="Igarashi K."/>
            <person name="Jurgens J.A."/>
            <person name="Kallen N."/>
            <person name="Kersten P."/>
            <person name="Kohler A."/>
            <person name="Kuees U."/>
            <person name="Kumar T.K.A."/>
            <person name="Kuo A."/>
            <person name="LaButti K."/>
            <person name="Larrondo L.F."/>
            <person name="Lindquist E."/>
            <person name="Ling A."/>
            <person name="Lombard V."/>
            <person name="Lucas S."/>
            <person name="Lundell T."/>
            <person name="Martin R."/>
            <person name="McLaughlin D.J."/>
            <person name="Morgenstern I."/>
            <person name="Morin E."/>
            <person name="Murat C."/>
            <person name="Nagy L.G."/>
            <person name="Nolan M."/>
            <person name="Ohm R.A."/>
            <person name="Patyshakuliyeva A."/>
            <person name="Rokas A."/>
            <person name="Ruiz-Duenas F.J."/>
            <person name="Sabat G."/>
            <person name="Salamov A."/>
            <person name="Samejima M."/>
            <person name="Schmutz J."/>
            <person name="Slot J.C."/>
            <person name="St John F."/>
            <person name="Stenlid J."/>
            <person name="Sun H."/>
            <person name="Sun S."/>
            <person name="Syed K."/>
            <person name="Tsang A."/>
            <person name="Wiebenga A."/>
            <person name="Young D."/>
            <person name="Pisabarro A."/>
            <person name="Eastwood D.C."/>
            <person name="Martin F."/>
            <person name="Cullen D."/>
            <person name="Grigoriev I.V."/>
            <person name="Hibbett D.S."/>
        </authorList>
    </citation>
    <scope>NUCLEOTIDE SEQUENCE [LARGE SCALE GENOMIC DNA]</scope>
    <source>
        <strain evidence="8 9">DJM-731 SS1</strain>
    </source>
</reference>
<dbReference type="GO" id="GO:0006606">
    <property type="term" value="P:protein import into nucleus"/>
    <property type="evidence" value="ECO:0007669"/>
    <property type="project" value="TreeGrafter"/>
</dbReference>
<evidence type="ECO:0000256" key="1">
    <source>
        <dbReference type="ARBA" id="ARBA00022448"/>
    </source>
</evidence>
<accession>M5GG74</accession>
<dbReference type="OMA" id="YEIRALY"/>
<dbReference type="PANTHER" id="PTHR13003:SF2">
    <property type="entry name" value="NUCLEAR PORE COMPLEX PROTEIN NUP107"/>
    <property type="match status" value="1"/>
</dbReference>
<proteinExistence type="inferred from homology"/>
<evidence type="ECO:0000313" key="9">
    <source>
        <dbReference type="Proteomes" id="UP000030653"/>
    </source>
</evidence>
<dbReference type="GO" id="GO:0017056">
    <property type="term" value="F:structural constituent of nuclear pore"/>
    <property type="evidence" value="ECO:0007669"/>
    <property type="project" value="UniProtKB-UniRule"/>
</dbReference>
<keyword evidence="9" id="KW-1185">Reference proteome</keyword>
<keyword evidence="6 7" id="KW-0539">Nucleus</keyword>
<dbReference type="HOGENOM" id="CLU_012944_0_0_1"/>
<dbReference type="GO" id="GO:0000973">
    <property type="term" value="P:post-transcriptional tethering of RNA polymerase II gene DNA at nuclear periphery"/>
    <property type="evidence" value="ECO:0007669"/>
    <property type="project" value="TreeGrafter"/>
</dbReference>
<evidence type="ECO:0000256" key="7">
    <source>
        <dbReference type="RuleBase" id="RU365072"/>
    </source>
</evidence>
<dbReference type="OrthoDB" id="3098at2759"/>
<dbReference type="Gene3D" id="1.20.190.50">
    <property type="match status" value="1"/>
</dbReference>
<protein>
    <recommendedName>
        <fullName evidence="7">Nuclear pore complex protein</fullName>
    </recommendedName>
</protein>
<keyword evidence="5 7" id="KW-0906">Nuclear pore complex</keyword>
<dbReference type="GO" id="GO:0031965">
    <property type="term" value="C:nuclear membrane"/>
    <property type="evidence" value="ECO:0007669"/>
    <property type="project" value="UniProtKB-SubCell"/>
</dbReference>
<evidence type="ECO:0000256" key="6">
    <source>
        <dbReference type="ARBA" id="ARBA00023242"/>
    </source>
</evidence>